<reference evidence="13 14" key="2">
    <citation type="submission" date="2017-08" db="EMBL/GenBank/DDBJ databases">
        <authorList>
            <person name="de Groot N.N."/>
        </authorList>
    </citation>
    <scope>NUCLEOTIDE SEQUENCE [LARGE SCALE GENOMIC DNA]</scope>
    <source>
        <strain evidence="13 14">USBA 78</strain>
    </source>
</reference>
<evidence type="ECO:0000256" key="4">
    <source>
        <dbReference type="ARBA" id="ARBA00022448"/>
    </source>
</evidence>
<dbReference type="GO" id="GO:0044781">
    <property type="term" value="P:bacterial-type flagellum organization"/>
    <property type="evidence" value="ECO:0007669"/>
    <property type="project" value="UniProtKB-KW"/>
</dbReference>
<keyword evidence="7" id="KW-1005">Bacterial flagellum biogenesis</keyword>
<dbReference type="AlphaFoldDB" id="A0A154KTR4"/>
<evidence type="ECO:0000256" key="1">
    <source>
        <dbReference type="ARBA" id="ARBA00004413"/>
    </source>
</evidence>
<protein>
    <recommendedName>
        <fullName evidence="3">Flagellar FliJ protein</fullName>
    </recommendedName>
</protein>
<organism evidence="12 15">
    <name type="scientific">Thalassospira xiamenensis</name>
    <dbReference type="NCBI Taxonomy" id="220697"/>
    <lineage>
        <taxon>Bacteria</taxon>
        <taxon>Pseudomonadati</taxon>
        <taxon>Pseudomonadota</taxon>
        <taxon>Alphaproteobacteria</taxon>
        <taxon>Rhodospirillales</taxon>
        <taxon>Thalassospiraceae</taxon>
        <taxon>Thalassospira</taxon>
    </lineage>
</organism>
<dbReference type="GO" id="GO:0005886">
    <property type="term" value="C:plasma membrane"/>
    <property type="evidence" value="ECO:0007669"/>
    <property type="project" value="UniProtKB-SubCell"/>
</dbReference>
<evidence type="ECO:0000313" key="15">
    <source>
        <dbReference type="Proteomes" id="UP000252266"/>
    </source>
</evidence>
<dbReference type="InterPro" id="IPR012823">
    <property type="entry name" value="Flagell_FliJ"/>
</dbReference>
<keyword evidence="9" id="KW-0472">Membrane</keyword>
<dbReference type="GO" id="GO:0015031">
    <property type="term" value="P:protein transport"/>
    <property type="evidence" value="ECO:0007669"/>
    <property type="project" value="UniProtKB-KW"/>
</dbReference>
<evidence type="ECO:0000256" key="3">
    <source>
        <dbReference type="ARBA" id="ARBA00020392"/>
    </source>
</evidence>
<dbReference type="RefSeq" id="WP_062959878.1">
    <property type="nucleotide sequence ID" value="NZ_JALLPZ010000001.1"/>
</dbReference>
<name>A0A154KTR4_9PROT</name>
<comment type="similarity">
    <text evidence="2">Belongs to the FliJ family.</text>
</comment>
<evidence type="ECO:0000256" key="2">
    <source>
        <dbReference type="ARBA" id="ARBA00010004"/>
    </source>
</evidence>
<keyword evidence="13" id="KW-0282">Flagellum</keyword>
<keyword evidence="4" id="KW-0813">Transport</keyword>
<evidence type="ECO:0000256" key="6">
    <source>
        <dbReference type="ARBA" id="ARBA00022500"/>
    </source>
</evidence>
<evidence type="ECO:0000256" key="8">
    <source>
        <dbReference type="ARBA" id="ARBA00022927"/>
    </source>
</evidence>
<dbReference type="Gene3D" id="1.10.287.1700">
    <property type="match status" value="1"/>
</dbReference>
<evidence type="ECO:0000256" key="9">
    <source>
        <dbReference type="ARBA" id="ARBA00023136"/>
    </source>
</evidence>
<dbReference type="Pfam" id="PF02050">
    <property type="entry name" value="FliJ"/>
    <property type="match status" value="1"/>
</dbReference>
<feature type="region of interest" description="Disordered" evidence="11">
    <location>
        <begin position="111"/>
        <end position="142"/>
    </location>
</feature>
<dbReference type="GO" id="GO:0071973">
    <property type="term" value="P:bacterial-type flagellum-dependent cell motility"/>
    <property type="evidence" value="ECO:0007669"/>
    <property type="project" value="InterPro"/>
</dbReference>
<dbReference type="Proteomes" id="UP000252266">
    <property type="component" value="Unassembled WGS sequence"/>
</dbReference>
<dbReference type="InterPro" id="IPR053716">
    <property type="entry name" value="Flag_assembly_chemotaxis_eff"/>
</dbReference>
<keyword evidence="6" id="KW-0145">Chemotaxis</keyword>
<evidence type="ECO:0000313" key="12">
    <source>
        <dbReference type="EMBL" id="RCK46321.1"/>
    </source>
</evidence>
<keyword evidence="5" id="KW-1003">Cell membrane</keyword>
<dbReference type="Proteomes" id="UP000219068">
    <property type="component" value="Unassembled WGS sequence"/>
</dbReference>
<keyword evidence="13" id="KW-0966">Cell projection</keyword>
<keyword evidence="13" id="KW-0969">Cilium</keyword>
<reference evidence="12 15" key="1">
    <citation type="submission" date="2014-07" db="EMBL/GenBank/DDBJ databases">
        <title>Draft genome sequence of Thalassospira xiamenensis IB13.</title>
        <authorList>
            <person name="Lai Q."/>
            <person name="Shao Z."/>
        </authorList>
    </citation>
    <scope>NUCLEOTIDE SEQUENCE [LARGE SCALE GENOMIC DNA]</scope>
    <source>
        <strain evidence="12 15">IB13</strain>
    </source>
</reference>
<evidence type="ECO:0000313" key="13">
    <source>
        <dbReference type="EMBL" id="SOB95452.1"/>
    </source>
</evidence>
<keyword evidence="8" id="KW-0653">Protein transport</keyword>
<accession>A0A154KTR4</accession>
<dbReference type="GO" id="GO:0006935">
    <property type="term" value="P:chemotaxis"/>
    <property type="evidence" value="ECO:0007669"/>
    <property type="project" value="UniProtKB-KW"/>
</dbReference>
<gene>
    <name evidence="13" type="ORF">SAMN05428964_1011602</name>
    <name evidence="12" type="ORF">TH44_19475</name>
</gene>
<evidence type="ECO:0000256" key="11">
    <source>
        <dbReference type="SAM" id="MobiDB-lite"/>
    </source>
</evidence>
<dbReference type="EMBL" id="JPWJ01000012">
    <property type="protein sequence ID" value="RCK46321.1"/>
    <property type="molecule type" value="Genomic_DNA"/>
</dbReference>
<proteinExistence type="inferred from homology"/>
<keyword evidence="10" id="KW-1006">Bacterial flagellum protein export</keyword>
<dbReference type="EMBL" id="OBMM01000001">
    <property type="protein sequence ID" value="SOB95452.1"/>
    <property type="molecule type" value="Genomic_DNA"/>
</dbReference>
<dbReference type="GO" id="GO:0009288">
    <property type="term" value="C:bacterial-type flagellum"/>
    <property type="evidence" value="ECO:0007669"/>
    <property type="project" value="InterPro"/>
</dbReference>
<evidence type="ECO:0000313" key="14">
    <source>
        <dbReference type="Proteomes" id="UP000219068"/>
    </source>
</evidence>
<feature type="compositionally biased region" description="Basic and acidic residues" evidence="11">
    <location>
        <begin position="111"/>
        <end position="125"/>
    </location>
</feature>
<evidence type="ECO:0000256" key="5">
    <source>
        <dbReference type="ARBA" id="ARBA00022475"/>
    </source>
</evidence>
<evidence type="ECO:0000256" key="7">
    <source>
        <dbReference type="ARBA" id="ARBA00022795"/>
    </source>
</evidence>
<evidence type="ECO:0000256" key="10">
    <source>
        <dbReference type="ARBA" id="ARBA00023225"/>
    </source>
</evidence>
<comment type="subcellular location">
    <subcellularLocation>
        <location evidence="1">Cell membrane</location>
        <topology evidence="1">Peripheral membrane protein</topology>
        <orientation evidence="1">Cytoplasmic side</orientation>
    </subcellularLocation>
</comment>
<sequence>MAKDFKTLIRMRKWALDDKRRELGEMQGVLNNLLAEKDALEKAVVEEQKVAAENPELAGFAYGSFASAVIAERAALVKRISDQEAKIDAFRDEVADAFKAVKTAEIAERNRVEAERAEEDRKEQAELDEIGARSATRDDGLI</sequence>